<accession>A0A372DIU3</accession>
<feature type="compositionally biased region" description="Basic residues" evidence="1">
    <location>
        <begin position="15"/>
        <end position="29"/>
    </location>
</feature>
<sequence length="176" mass="19188">MSPAAATRTCIPSPRARRSRRERPARPSRHLFPSFPTRGKTVTEDNQTQAQNPAAEQNANQLDPAFFTCVNEYLELTNKQSRQQGLKRISMASLYAAARFNAHVYLSNVGSRAAAERKDFLDYMSTMYRRMLNEHLDGLGAERGLDVGESELAAEYAAAAAAASAAGPVSPATPAE</sequence>
<proteinExistence type="predicted"/>
<organism evidence="2 3">
    <name type="scientific">Cognatiluteimonas weifangensis</name>
    <dbReference type="NCBI Taxonomy" id="2303539"/>
    <lineage>
        <taxon>Bacteria</taxon>
        <taxon>Pseudomonadati</taxon>
        <taxon>Pseudomonadota</taxon>
        <taxon>Gammaproteobacteria</taxon>
        <taxon>Lysobacterales</taxon>
        <taxon>Lysobacteraceae</taxon>
        <taxon>Cognatiluteimonas</taxon>
    </lineage>
</organism>
<feature type="compositionally biased region" description="Low complexity" evidence="1">
    <location>
        <begin position="46"/>
        <end position="58"/>
    </location>
</feature>
<reference evidence="2 3" key="1">
    <citation type="submission" date="2018-08" db="EMBL/GenBank/DDBJ databases">
        <title>Lysobacter weifangensis sp. nov., a new member of the family 'Xanthomonadaceae', isolated from soil in a farmland.</title>
        <authorList>
            <person name="Zhao H."/>
        </authorList>
    </citation>
    <scope>NUCLEOTIDE SEQUENCE [LARGE SCALE GENOMIC DNA]</scope>
    <source>
        <strain evidence="2 3">WF-2</strain>
    </source>
</reference>
<dbReference type="InterPro" id="IPR021490">
    <property type="entry name" value="DUF3144"/>
</dbReference>
<gene>
    <name evidence="2" type="ORF">D0Y53_10235</name>
</gene>
<evidence type="ECO:0000313" key="3">
    <source>
        <dbReference type="Proteomes" id="UP000262917"/>
    </source>
</evidence>
<name>A0A372DIU3_9GAMM</name>
<evidence type="ECO:0000256" key="1">
    <source>
        <dbReference type="SAM" id="MobiDB-lite"/>
    </source>
</evidence>
<dbReference type="Pfam" id="PF11342">
    <property type="entry name" value="DUF3144"/>
    <property type="match status" value="1"/>
</dbReference>
<dbReference type="Gene3D" id="1.10.287.3020">
    <property type="match status" value="1"/>
</dbReference>
<dbReference type="EMBL" id="QVPD01000011">
    <property type="protein sequence ID" value="RFP59505.1"/>
    <property type="molecule type" value="Genomic_DNA"/>
</dbReference>
<keyword evidence="3" id="KW-1185">Reference proteome</keyword>
<dbReference type="Proteomes" id="UP000262917">
    <property type="component" value="Unassembled WGS sequence"/>
</dbReference>
<feature type="region of interest" description="Disordered" evidence="1">
    <location>
        <begin position="1"/>
        <end position="58"/>
    </location>
</feature>
<dbReference type="AlphaFoldDB" id="A0A372DIU3"/>
<evidence type="ECO:0000313" key="2">
    <source>
        <dbReference type="EMBL" id="RFP59505.1"/>
    </source>
</evidence>
<comment type="caution">
    <text evidence="2">The sequence shown here is derived from an EMBL/GenBank/DDBJ whole genome shotgun (WGS) entry which is preliminary data.</text>
</comment>
<protein>
    <submittedName>
        <fullName evidence="2">DUF3144 domain-containing protein</fullName>
    </submittedName>
</protein>